<organism evidence="2">
    <name type="scientific">uncultured Caudovirales phage</name>
    <dbReference type="NCBI Taxonomy" id="2100421"/>
    <lineage>
        <taxon>Viruses</taxon>
        <taxon>Duplodnaviria</taxon>
        <taxon>Heunggongvirae</taxon>
        <taxon>Uroviricota</taxon>
        <taxon>Caudoviricetes</taxon>
        <taxon>Peduoviridae</taxon>
        <taxon>Maltschvirus</taxon>
        <taxon>Maltschvirus maltsch</taxon>
    </lineage>
</organism>
<sequence>MDLSFYILGVYNMANGLEQIADILKRLNDELKLDNDKWERAQNESATILRPSNDGTTSTTGEQDEL</sequence>
<gene>
    <name evidence="2" type="ORF">UFOVP89_13</name>
</gene>
<reference evidence="2" key="1">
    <citation type="submission" date="2020-04" db="EMBL/GenBank/DDBJ databases">
        <authorList>
            <person name="Chiriac C."/>
            <person name="Salcher M."/>
            <person name="Ghai R."/>
            <person name="Kavagutti S V."/>
        </authorList>
    </citation>
    <scope>NUCLEOTIDE SEQUENCE</scope>
</reference>
<feature type="region of interest" description="Disordered" evidence="1">
    <location>
        <begin position="42"/>
        <end position="66"/>
    </location>
</feature>
<feature type="compositionally biased region" description="Polar residues" evidence="1">
    <location>
        <begin position="53"/>
        <end position="66"/>
    </location>
</feature>
<dbReference type="EMBL" id="LR796197">
    <property type="protein sequence ID" value="CAB4126345.1"/>
    <property type="molecule type" value="Genomic_DNA"/>
</dbReference>
<accession>A0A6J5KYL0</accession>
<protein>
    <submittedName>
        <fullName evidence="2">Uncharacterized protein</fullName>
    </submittedName>
</protein>
<evidence type="ECO:0000313" key="2">
    <source>
        <dbReference type="EMBL" id="CAB4126345.1"/>
    </source>
</evidence>
<evidence type="ECO:0000256" key="1">
    <source>
        <dbReference type="SAM" id="MobiDB-lite"/>
    </source>
</evidence>
<name>A0A6J5KYL0_9CAUD</name>
<proteinExistence type="predicted"/>